<reference evidence="1 2" key="1">
    <citation type="submission" date="2017-10" db="EMBL/GenBank/DDBJ databases">
        <title>Comparative genomics in systemic dimorphic fungi from Ajellomycetaceae.</title>
        <authorList>
            <person name="Munoz J.F."/>
            <person name="Mcewen J.G."/>
            <person name="Clay O.K."/>
            <person name="Cuomo C.A."/>
        </authorList>
    </citation>
    <scope>NUCLEOTIDE SEQUENCE [LARGE SCALE GENOMIC DNA]</scope>
    <source>
        <strain evidence="1 2">UAMH130</strain>
    </source>
</reference>
<organism evidence="1 2">
    <name type="scientific">Blastomyces parvus</name>
    <dbReference type="NCBI Taxonomy" id="2060905"/>
    <lineage>
        <taxon>Eukaryota</taxon>
        <taxon>Fungi</taxon>
        <taxon>Dikarya</taxon>
        <taxon>Ascomycota</taxon>
        <taxon>Pezizomycotina</taxon>
        <taxon>Eurotiomycetes</taxon>
        <taxon>Eurotiomycetidae</taxon>
        <taxon>Onygenales</taxon>
        <taxon>Ajellomycetaceae</taxon>
        <taxon>Blastomyces</taxon>
    </lineage>
</organism>
<evidence type="ECO:0008006" key="3">
    <source>
        <dbReference type="Google" id="ProtNLM"/>
    </source>
</evidence>
<comment type="caution">
    <text evidence="1">The sequence shown here is derived from an EMBL/GenBank/DDBJ whole genome shotgun (WGS) entry which is preliminary data.</text>
</comment>
<proteinExistence type="predicted"/>
<dbReference type="InterPro" id="IPR011333">
    <property type="entry name" value="SKP1/BTB/POZ_sf"/>
</dbReference>
<dbReference type="PANTHER" id="PTHR47843">
    <property type="entry name" value="BTB DOMAIN-CONTAINING PROTEIN-RELATED"/>
    <property type="match status" value="1"/>
</dbReference>
<protein>
    <recommendedName>
        <fullName evidence="3">BTB domain-containing protein</fullName>
    </recommendedName>
</protein>
<dbReference type="STRING" id="2060905.A0A2B7WZ08"/>
<accession>A0A2B7WZ08</accession>
<sequence>MSSPGSGVKMADLKSIFSTPTFTFLIGKDRSRLTIHAGAVRNLSKPLYALINNGQMQESTSRLAVLEDVEKDTFLAFCEFLYTGTYTTPKPTAPENNSAWDFKVVGPCYGLACKNTKGMKEGVPCNNCLYDHLWRSFIMRDPAGEPASISAKPNLLFHAKLYVFATKYLAHSLRSKCLKSLHRDLCLFSLDNNTTSHILELIKFTYKHTSRDEPGGGSPLRDLVVHYAACKARTLLGGDGGLRLLLDSNEELGSDLVVKLVSENPCSYCG</sequence>
<dbReference type="SUPFAM" id="SSF54695">
    <property type="entry name" value="POZ domain"/>
    <property type="match status" value="1"/>
</dbReference>
<dbReference type="Gene3D" id="3.30.710.10">
    <property type="entry name" value="Potassium Channel Kv1.1, Chain A"/>
    <property type="match status" value="1"/>
</dbReference>
<gene>
    <name evidence="1" type="ORF">GX51_03407</name>
</gene>
<evidence type="ECO:0000313" key="2">
    <source>
        <dbReference type="Proteomes" id="UP000224080"/>
    </source>
</evidence>
<dbReference type="EMBL" id="PDNC01000037">
    <property type="protein sequence ID" value="PGH04574.1"/>
    <property type="molecule type" value="Genomic_DNA"/>
</dbReference>
<dbReference type="OrthoDB" id="4173637at2759"/>
<dbReference type="Proteomes" id="UP000224080">
    <property type="component" value="Unassembled WGS sequence"/>
</dbReference>
<evidence type="ECO:0000313" key="1">
    <source>
        <dbReference type="EMBL" id="PGH04574.1"/>
    </source>
</evidence>
<keyword evidence="2" id="KW-1185">Reference proteome</keyword>
<dbReference type="PANTHER" id="PTHR47843:SF2">
    <property type="entry name" value="BTB DOMAIN-CONTAINING PROTEIN"/>
    <property type="match status" value="1"/>
</dbReference>
<name>A0A2B7WZ08_9EURO</name>
<dbReference type="AlphaFoldDB" id="A0A2B7WZ08"/>